<dbReference type="RefSeq" id="WP_190920359.1">
    <property type="nucleotide sequence ID" value="NZ_JACXIZ010000035.1"/>
</dbReference>
<dbReference type="EMBL" id="JACXIZ010000035">
    <property type="protein sequence ID" value="MBD2847253.1"/>
    <property type="molecule type" value="Genomic_DNA"/>
</dbReference>
<reference evidence="3" key="1">
    <citation type="submission" date="2020-09" db="EMBL/GenBank/DDBJ databases">
        <title>A novel bacterium of genus Paenibacillus, isolated from South China Sea.</title>
        <authorList>
            <person name="Huang H."/>
            <person name="Mo K."/>
            <person name="Hu Y."/>
        </authorList>
    </citation>
    <scope>NUCLEOTIDE SEQUENCE</scope>
    <source>
        <strain evidence="3">IB182496</strain>
    </source>
</reference>
<dbReference type="InterPro" id="IPR025295">
    <property type="entry name" value="eCIS_core_dom"/>
</dbReference>
<keyword evidence="4" id="KW-1185">Reference proteome</keyword>
<dbReference type="Pfam" id="PF13699">
    <property type="entry name" value="eCIS_core"/>
    <property type="match status" value="1"/>
</dbReference>
<evidence type="ECO:0000256" key="1">
    <source>
        <dbReference type="SAM" id="MobiDB-lite"/>
    </source>
</evidence>
<protein>
    <submittedName>
        <fullName evidence="3">DUF4157 domain-containing protein</fullName>
    </submittedName>
</protein>
<accession>A0A927BXP8</accession>
<evidence type="ECO:0000259" key="2">
    <source>
        <dbReference type="Pfam" id="PF13699"/>
    </source>
</evidence>
<sequence>MASEHVNRRGTAPGQSERPLMRGNAGPQSELQSGTAQLLQLGSAVGNQAMAGMLQRREENRTGLPDHLKANMEQLGGVDLSDVRVNTNSSRPREVDALAYAQGNQIHIAPGQEQHLPHEAWHIVQQKQGRVRPTSTLAGGQALNDDPGLEREADRMGDQANRADVASGIQQQVSAAPLRGAGKLPIQRILTRAESVAGDLMHRERDNMFSPDMLDEYKNILRHRYPTKEDKEADLVDSIQSDRFVDYNQLSTDTLKNARDLTKLAGNGAEHMYIHLGGTIHRADRTSEKLPHPTLAGGDPDVTSAGTLEVSSRTKKETVDEGGGWKSDKNVTHYTVAVTTESGHFRPASVPKGTLDKVKAAAATNPPATGSITVVEG</sequence>
<evidence type="ECO:0000313" key="4">
    <source>
        <dbReference type="Proteomes" id="UP000621560"/>
    </source>
</evidence>
<proteinExistence type="predicted"/>
<organism evidence="3 4">
    <name type="scientific">Paenibacillus sabuli</name>
    <dbReference type="NCBI Taxonomy" id="2772509"/>
    <lineage>
        <taxon>Bacteria</taxon>
        <taxon>Bacillati</taxon>
        <taxon>Bacillota</taxon>
        <taxon>Bacilli</taxon>
        <taxon>Bacillales</taxon>
        <taxon>Paenibacillaceae</taxon>
        <taxon>Paenibacillus</taxon>
    </lineage>
</organism>
<gene>
    <name evidence="3" type="ORF">IDH44_18800</name>
</gene>
<evidence type="ECO:0000313" key="3">
    <source>
        <dbReference type="EMBL" id="MBD2847253.1"/>
    </source>
</evidence>
<dbReference type="AlphaFoldDB" id="A0A927BXP8"/>
<feature type="compositionally biased region" description="Polar residues" evidence="1">
    <location>
        <begin position="26"/>
        <end position="37"/>
    </location>
</feature>
<feature type="domain" description="eCIS core" evidence="2">
    <location>
        <begin position="64"/>
        <end position="129"/>
    </location>
</feature>
<feature type="region of interest" description="Disordered" evidence="1">
    <location>
        <begin position="1"/>
        <end position="37"/>
    </location>
</feature>
<comment type="caution">
    <text evidence="3">The sequence shown here is derived from an EMBL/GenBank/DDBJ whole genome shotgun (WGS) entry which is preliminary data.</text>
</comment>
<dbReference type="Proteomes" id="UP000621560">
    <property type="component" value="Unassembled WGS sequence"/>
</dbReference>
<name>A0A927BXP8_9BACL</name>